<accession>A0ABV9DBX4</accession>
<protein>
    <submittedName>
        <fullName evidence="2">SseB family protein</fullName>
    </submittedName>
</protein>
<dbReference type="RefSeq" id="WP_164471335.1">
    <property type="nucleotide sequence ID" value="NZ_CP033325.1"/>
</dbReference>
<dbReference type="InterPro" id="IPR009839">
    <property type="entry name" value="SseB_N"/>
</dbReference>
<feature type="domain" description="SseB protein N-terminal" evidence="1">
    <location>
        <begin position="36"/>
        <end position="132"/>
    </location>
</feature>
<dbReference type="Proteomes" id="UP001595955">
    <property type="component" value="Unassembled WGS sequence"/>
</dbReference>
<proteinExistence type="predicted"/>
<sequence length="246" mass="25791">MQSSRNSADDTYQAWHRLGTSDATLSVIDIARDLAARARDRSPLVRALAAEDVYLSLSAEGTVATSQADGRAYVHVFSSPTRLTASVPRGESTMSMSAAPLAAFARQWPPGTGVRLDPDTAVETVLEPEDVRHVAATAAGIPTPAALTAVEGEELRLARGPEAATDLDQRVVGVGFARLVRFTATLDGAGGRLWPVYVGESDLPPNEAAARIDDAAGVPVVAVVNGEPAWVLDVLRAGLDDAVTLR</sequence>
<dbReference type="EMBL" id="JBHSGF010000006">
    <property type="protein sequence ID" value="MFC4555653.1"/>
    <property type="molecule type" value="Genomic_DNA"/>
</dbReference>
<comment type="caution">
    <text evidence="2">The sequence shown here is derived from an EMBL/GenBank/DDBJ whole genome shotgun (WGS) entry which is preliminary data.</text>
</comment>
<dbReference type="Pfam" id="PF07179">
    <property type="entry name" value="SseB"/>
    <property type="match status" value="1"/>
</dbReference>
<name>A0ABV9DBX4_9MICO</name>
<evidence type="ECO:0000313" key="3">
    <source>
        <dbReference type="Proteomes" id="UP001595955"/>
    </source>
</evidence>
<evidence type="ECO:0000259" key="1">
    <source>
        <dbReference type="Pfam" id="PF07179"/>
    </source>
</evidence>
<gene>
    <name evidence="2" type="ORF">ACFO3F_10385</name>
</gene>
<reference evidence="3" key="1">
    <citation type="journal article" date="2019" name="Int. J. Syst. Evol. Microbiol.">
        <title>The Global Catalogue of Microorganisms (GCM) 10K type strain sequencing project: providing services to taxonomists for standard genome sequencing and annotation.</title>
        <authorList>
            <consortium name="The Broad Institute Genomics Platform"/>
            <consortium name="The Broad Institute Genome Sequencing Center for Infectious Disease"/>
            <person name="Wu L."/>
            <person name="Ma J."/>
        </authorList>
    </citation>
    <scope>NUCLEOTIDE SEQUENCE [LARGE SCALE GENOMIC DNA]</scope>
    <source>
        <strain evidence="3">JCM 3369</strain>
    </source>
</reference>
<evidence type="ECO:0000313" key="2">
    <source>
        <dbReference type="EMBL" id="MFC4555653.1"/>
    </source>
</evidence>
<organism evidence="2 3">
    <name type="scientific">Georgenia faecalis</name>
    <dbReference type="NCBI Taxonomy" id="2483799"/>
    <lineage>
        <taxon>Bacteria</taxon>
        <taxon>Bacillati</taxon>
        <taxon>Actinomycetota</taxon>
        <taxon>Actinomycetes</taxon>
        <taxon>Micrococcales</taxon>
        <taxon>Bogoriellaceae</taxon>
        <taxon>Georgenia</taxon>
    </lineage>
</organism>
<keyword evidence="3" id="KW-1185">Reference proteome</keyword>